<keyword evidence="7" id="KW-1185">Reference proteome</keyword>
<dbReference type="InterPro" id="IPR051581">
    <property type="entry name" value="Ca-bind"/>
</dbReference>
<feature type="domain" description="EF-hand" evidence="5">
    <location>
        <begin position="352"/>
        <end position="387"/>
    </location>
</feature>
<dbReference type="GO" id="GO:0005509">
    <property type="term" value="F:calcium ion binding"/>
    <property type="evidence" value="ECO:0007669"/>
    <property type="project" value="InterPro"/>
</dbReference>
<feature type="domain" description="EF-hand" evidence="5">
    <location>
        <begin position="151"/>
        <end position="186"/>
    </location>
</feature>
<dbReference type="Proteomes" id="UP001162131">
    <property type="component" value="Unassembled WGS sequence"/>
</dbReference>
<organism evidence="6 7">
    <name type="scientific">Blepharisma stoltei</name>
    <dbReference type="NCBI Taxonomy" id="1481888"/>
    <lineage>
        <taxon>Eukaryota</taxon>
        <taxon>Sar</taxon>
        <taxon>Alveolata</taxon>
        <taxon>Ciliophora</taxon>
        <taxon>Postciliodesmatophora</taxon>
        <taxon>Heterotrichea</taxon>
        <taxon>Heterotrichida</taxon>
        <taxon>Blepharismidae</taxon>
        <taxon>Blepharisma</taxon>
    </lineage>
</organism>
<dbReference type="EMBL" id="CAJZBQ010000053">
    <property type="protein sequence ID" value="CAG9331443.1"/>
    <property type="molecule type" value="Genomic_DNA"/>
</dbReference>
<evidence type="ECO:0000256" key="1">
    <source>
        <dbReference type="ARBA" id="ARBA00022723"/>
    </source>
</evidence>
<evidence type="ECO:0000256" key="2">
    <source>
        <dbReference type="ARBA" id="ARBA00022737"/>
    </source>
</evidence>
<feature type="domain" description="EF-hand" evidence="5">
    <location>
        <begin position="477"/>
        <end position="512"/>
    </location>
</feature>
<feature type="domain" description="EF-hand" evidence="5">
    <location>
        <begin position="513"/>
        <end position="547"/>
    </location>
</feature>
<dbReference type="CDD" id="cd00051">
    <property type="entry name" value="EFh"/>
    <property type="match status" value="2"/>
</dbReference>
<proteinExistence type="predicted"/>
<evidence type="ECO:0000256" key="4">
    <source>
        <dbReference type="SAM" id="MobiDB-lite"/>
    </source>
</evidence>
<evidence type="ECO:0000259" key="5">
    <source>
        <dbReference type="PROSITE" id="PS50222"/>
    </source>
</evidence>
<keyword evidence="2" id="KW-0677">Repeat</keyword>
<dbReference type="PANTHER" id="PTHR34524:SF6">
    <property type="entry name" value="CALCYPHOSINE LIKE"/>
    <property type="match status" value="1"/>
</dbReference>
<dbReference type="InterPro" id="IPR018247">
    <property type="entry name" value="EF_Hand_1_Ca_BS"/>
</dbReference>
<sequence>MLSLETERRLARLFFQIAETERSIERSRQNLCRDYDFDPYSAFRLLDQTAVGGLSSYDLRNFLSRSRVFVTIEELDLLVAQYDSNLDGRLSLEDFYSFILSSEDVSLRTIAKERSRYPLSSIAEHKLARHIELEASYQGQLENLKKHLHSRYDFSLSNAFRAVDSDRLDFISPYEIRNFLRRNGYAVQDSDLDGIIRRIDTDSDGRLSYEEFAQAFNISDFSRRSIIIENKSTRTPSPKKYETSRNRSPLRRSPSPTRSHFSPAKSSYSPEKSFRSTGLKSPRRSVENSPERNSYFTPTKSSSFYKTSSSVRKSLFESPVSEVAMREIVDTFRSQIDIARDLEQAKLTLARSADFALLDFFRAFDLDDKGYIASRDVEGLLTDLGVFYNSDEVYLLLRHYSSLQDSKIRYADFENMWLPKDRYYAQALKDRRSQIYPPRDRLSVFSSITIEKISSTIKLHLQCERIAEDLRSRLSAKRSINLFEVFQAIDCDNDGYIRLEEFEGVLRDFGVYTDLKDLESLVERYDKNFDGKVSYSEFVQEITPKLF</sequence>
<feature type="compositionally biased region" description="Polar residues" evidence="4">
    <location>
        <begin position="264"/>
        <end position="279"/>
    </location>
</feature>
<dbReference type="SMART" id="SM00054">
    <property type="entry name" value="EFh"/>
    <property type="match status" value="6"/>
</dbReference>
<dbReference type="Gene3D" id="1.10.238.10">
    <property type="entry name" value="EF-hand"/>
    <property type="match status" value="4"/>
</dbReference>
<accession>A0AAU9JUK2</accession>
<dbReference type="SUPFAM" id="SSF47473">
    <property type="entry name" value="EF-hand"/>
    <property type="match status" value="2"/>
</dbReference>
<protein>
    <recommendedName>
        <fullName evidence="5">EF-hand domain-containing protein</fullName>
    </recommendedName>
</protein>
<dbReference type="PANTHER" id="PTHR34524">
    <property type="entry name" value="CALCYPHOSIN"/>
    <property type="match status" value="1"/>
</dbReference>
<evidence type="ECO:0000256" key="3">
    <source>
        <dbReference type="ARBA" id="ARBA00022837"/>
    </source>
</evidence>
<dbReference type="InterPro" id="IPR002048">
    <property type="entry name" value="EF_hand_dom"/>
</dbReference>
<dbReference type="InterPro" id="IPR011992">
    <property type="entry name" value="EF-hand-dom_pair"/>
</dbReference>
<evidence type="ECO:0000313" key="6">
    <source>
        <dbReference type="EMBL" id="CAG9331443.1"/>
    </source>
</evidence>
<dbReference type="PROSITE" id="PS50222">
    <property type="entry name" value="EF_HAND_2"/>
    <property type="match status" value="5"/>
</dbReference>
<evidence type="ECO:0000313" key="7">
    <source>
        <dbReference type="Proteomes" id="UP001162131"/>
    </source>
</evidence>
<reference evidence="6" key="1">
    <citation type="submission" date="2021-09" db="EMBL/GenBank/DDBJ databases">
        <authorList>
            <consortium name="AG Swart"/>
            <person name="Singh M."/>
            <person name="Singh A."/>
            <person name="Seah K."/>
            <person name="Emmerich C."/>
        </authorList>
    </citation>
    <scope>NUCLEOTIDE SEQUENCE</scope>
    <source>
        <strain evidence="6">ATCC30299</strain>
    </source>
</reference>
<gene>
    <name evidence="6" type="ORF">BSTOLATCC_MIC53513</name>
</gene>
<comment type="caution">
    <text evidence="6">The sequence shown here is derived from an EMBL/GenBank/DDBJ whole genome shotgun (WGS) entry which is preliminary data.</text>
</comment>
<name>A0AAU9JUK2_9CILI</name>
<keyword evidence="1" id="KW-0479">Metal-binding</keyword>
<dbReference type="AlphaFoldDB" id="A0AAU9JUK2"/>
<feature type="domain" description="EF-hand" evidence="5">
    <location>
        <begin position="187"/>
        <end position="222"/>
    </location>
</feature>
<keyword evidence="3" id="KW-0106">Calcium</keyword>
<feature type="region of interest" description="Disordered" evidence="4">
    <location>
        <begin position="229"/>
        <end position="297"/>
    </location>
</feature>
<dbReference type="Pfam" id="PF13499">
    <property type="entry name" value="EF-hand_7"/>
    <property type="match status" value="2"/>
</dbReference>
<dbReference type="PROSITE" id="PS00018">
    <property type="entry name" value="EF_HAND_1"/>
    <property type="match status" value="1"/>
</dbReference>